<evidence type="ECO:0000313" key="2">
    <source>
        <dbReference type="Proteomes" id="UP000218702"/>
    </source>
</evidence>
<sequence length="248" mass="29169">MLDLNYFDIAQYAGNKALDELYKAYLIYIEPIPRALNNNNIHVVSYDFKENHDIDILSSNLTVRDIDVDSADPINALHWSSYLIALREAEAKYCINAAIFFQMKMESVINDVIDNNVLGKSFYEKWKNLLMSHNATPEELDYLNGYCENIYRKMRNTTIHAKQRFGIINAELFRFPHVHKYIKFGWYSFVFLLNKTNGLNMNYEDNWLQICQSIHRIPANISEEDFCDMSILSGEMSKKHYDYINQNL</sequence>
<dbReference type="KEGG" id="dcm:NIES806_12680"/>
<keyword evidence="2" id="KW-1185">Reference proteome</keyword>
<dbReference type="AlphaFoldDB" id="A0A1Z4V0N5"/>
<organism evidence="1 2">
    <name type="scientific">Dolichospermum compactum NIES-806</name>
    <dbReference type="NCBI Taxonomy" id="1973481"/>
    <lineage>
        <taxon>Bacteria</taxon>
        <taxon>Bacillati</taxon>
        <taxon>Cyanobacteriota</taxon>
        <taxon>Cyanophyceae</taxon>
        <taxon>Nostocales</taxon>
        <taxon>Aphanizomenonaceae</taxon>
        <taxon>Dolichospermum</taxon>
        <taxon>Dolichospermum compactum</taxon>
    </lineage>
</organism>
<protein>
    <submittedName>
        <fullName evidence="1">Uncharacterized protein</fullName>
    </submittedName>
</protein>
<evidence type="ECO:0000313" key="1">
    <source>
        <dbReference type="EMBL" id="BAZ85068.1"/>
    </source>
</evidence>
<accession>A0A1Z4V0N5</accession>
<dbReference type="EMBL" id="AP018316">
    <property type="protein sequence ID" value="BAZ85068.1"/>
    <property type="molecule type" value="Genomic_DNA"/>
</dbReference>
<gene>
    <name evidence="1" type="ORF">NIES806_12680</name>
</gene>
<name>A0A1Z4V0N5_9CYAN</name>
<reference evidence="1 2" key="1">
    <citation type="submission" date="2017-06" db="EMBL/GenBank/DDBJ databases">
        <title>Genome sequencing of cyanobaciteial culture collection at National Institute for Environmental Studies (NIES).</title>
        <authorList>
            <person name="Hirose Y."/>
            <person name="Shimura Y."/>
            <person name="Fujisawa T."/>
            <person name="Nakamura Y."/>
            <person name="Kawachi M."/>
        </authorList>
    </citation>
    <scope>NUCLEOTIDE SEQUENCE [LARGE SCALE GENOMIC DNA]</scope>
    <source>
        <strain evidence="1 2">NIES-806</strain>
    </source>
</reference>
<dbReference type="Proteomes" id="UP000218702">
    <property type="component" value="Chromosome"/>
</dbReference>
<proteinExistence type="predicted"/>
<dbReference type="RefSeq" id="WP_096665315.1">
    <property type="nucleotide sequence ID" value="NZ_AP018316.1"/>
</dbReference>